<evidence type="ECO:0000313" key="2">
    <source>
        <dbReference type="EMBL" id="GLA80731.1"/>
    </source>
</evidence>
<organism evidence="2 3">
    <name type="scientific">Aspergillus tubingensis</name>
    <dbReference type="NCBI Taxonomy" id="5068"/>
    <lineage>
        <taxon>Eukaryota</taxon>
        <taxon>Fungi</taxon>
        <taxon>Dikarya</taxon>
        <taxon>Ascomycota</taxon>
        <taxon>Pezizomycotina</taxon>
        <taxon>Eurotiomycetes</taxon>
        <taxon>Eurotiomycetidae</taxon>
        <taxon>Eurotiales</taxon>
        <taxon>Aspergillaceae</taxon>
        <taxon>Aspergillus</taxon>
        <taxon>Aspergillus subgen. Circumdati</taxon>
    </lineage>
</organism>
<name>A0A9W6AD06_ASPTU</name>
<reference evidence="2" key="1">
    <citation type="submission" date="2022-07" db="EMBL/GenBank/DDBJ databases">
        <title>Taxonomy of Aspergillus series Nigri: significant species reduction supported by multi-species coalescent approaches.</title>
        <authorList>
            <person name="Bian C."/>
            <person name="Kusuya Y."/>
            <person name="Sklenar F."/>
            <person name="D'hooge E."/>
            <person name="Yaguchi T."/>
            <person name="Takahashi H."/>
            <person name="Hubka V."/>
        </authorList>
    </citation>
    <scope>NUCLEOTIDE SEQUENCE</scope>
    <source>
        <strain evidence="2">IFM 56815</strain>
    </source>
</reference>
<comment type="caution">
    <text evidence="2">The sequence shown here is derived from an EMBL/GenBank/DDBJ whole genome shotgun (WGS) entry which is preliminary data.</text>
</comment>
<dbReference type="Proteomes" id="UP001144157">
    <property type="component" value="Unassembled WGS sequence"/>
</dbReference>
<keyword evidence="1" id="KW-1133">Transmembrane helix</keyword>
<dbReference type="AlphaFoldDB" id="A0A9W6AD06"/>
<keyword evidence="1" id="KW-0812">Transmembrane</keyword>
<protein>
    <submittedName>
        <fullName evidence="2">Uncharacterized protein</fullName>
    </submittedName>
</protein>
<keyword evidence="1" id="KW-0472">Membrane</keyword>
<evidence type="ECO:0000313" key="3">
    <source>
        <dbReference type="Proteomes" id="UP001144157"/>
    </source>
</evidence>
<gene>
    <name evidence="2" type="ORF">AtubIFM56815_001563</name>
</gene>
<accession>A0A9W6AD06</accession>
<dbReference type="PANTHER" id="PTHR40135">
    <property type="entry name" value="MITOCHONDRIAL PHOSPHATE CARRIER PROTEIN"/>
    <property type="match status" value="1"/>
</dbReference>
<proteinExistence type="predicted"/>
<dbReference type="EMBL" id="BRPE01000001">
    <property type="protein sequence ID" value="GLA80731.1"/>
    <property type="molecule type" value="Genomic_DNA"/>
</dbReference>
<feature type="transmembrane region" description="Helical" evidence="1">
    <location>
        <begin position="71"/>
        <end position="96"/>
    </location>
</feature>
<sequence length="136" mass="15655">MSGKLKGAAEQPWSKIASYTMFHAPFLSPQSFNTALPKDNCVLCFELFCLFIKLIHFHWAAKVQDLQFNMIVTRGISLTNFVVASSALAFQVFVLYPWHKQLDDGFEALKKEHLRVLKSLEQLQHDSRKQLDERLA</sequence>
<evidence type="ECO:0000256" key="1">
    <source>
        <dbReference type="SAM" id="Phobius"/>
    </source>
</evidence>
<dbReference type="PANTHER" id="PTHR40135:SF1">
    <property type="entry name" value="MITOCHONDRIAL PHOSPHATE CARRIER PROTEIN"/>
    <property type="match status" value="1"/>
</dbReference>